<proteinExistence type="predicted"/>
<gene>
    <name evidence="2" type="ORF">PPSIR1_13465</name>
</gene>
<evidence type="ECO:0000313" key="3">
    <source>
        <dbReference type="Proteomes" id="UP000005801"/>
    </source>
</evidence>
<keyword evidence="3" id="KW-1185">Reference proteome</keyword>
<sequence>MLIAGVVGLSVAATAVREAREEHREHDRAAAPTEEAGEGEVQADVLRGLWMRYDRRGEGDPLRFWYFHGDGKGLYRYGKVGLAHTHSFDYAVDGDLLDLRFRKSGERHHSRVRLERDGAGDQWLVILDDPREAGARYRFVPSDLGEALTDAPAPGLAGAGELGDRIWIDYRNYATGGAGFAMYQLAAPAIDGRGVGWFHRGDFDDWSTESLTYRVDGERLELFFDLREEPAVTPFALVADEDGARTLVLDADPRDYWARHVYNDGGRSFGTQAFGAVEAVRAFEASLQAD</sequence>
<organism evidence="2 3">
    <name type="scientific">Plesiocystis pacifica SIR-1</name>
    <dbReference type="NCBI Taxonomy" id="391625"/>
    <lineage>
        <taxon>Bacteria</taxon>
        <taxon>Pseudomonadati</taxon>
        <taxon>Myxococcota</taxon>
        <taxon>Polyangia</taxon>
        <taxon>Nannocystales</taxon>
        <taxon>Nannocystaceae</taxon>
        <taxon>Plesiocystis</taxon>
    </lineage>
</organism>
<evidence type="ECO:0000256" key="1">
    <source>
        <dbReference type="SAM" id="MobiDB-lite"/>
    </source>
</evidence>
<feature type="region of interest" description="Disordered" evidence="1">
    <location>
        <begin position="18"/>
        <end position="37"/>
    </location>
</feature>
<feature type="compositionally biased region" description="Basic and acidic residues" evidence="1">
    <location>
        <begin position="18"/>
        <end position="29"/>
    </location>
</feature>
<accession>A6GES3</accession>
<dbReference type="STRING" id="391625.PPSIR1_13465"/>
<comment type="caution">
    <text evidence="2">The sequence shown here is derived from an EMBL/GenBank/DDBJ whole genome shotgun (WGS) entry which is preliminary data.</text>
</comment>
<reference evidence="2 3" key="1">
    <citation type="submission" date="2007-06" db="EMBL/GenBank/DDBJ databases">
        <authorList>
            <person name="Shimkets L."/>
            <person name="Ferriera S."/>
            <person name="Johnson J."/>
            <person name="Kravitz S."/>
            <person name="Beeson K."/>
            <person name="Sutton G."/>
            <person name="Rogers Y.-H."/>
            <person name="Friedman R."/>
            <person name="Frazier M."/>
            <person name="Venter J.C."/>
        </authorList>
    </citation>
    <scope>NUCLEOTIDE SEQUENCE [LARGE SCALE GENOMIC DNA]</scope>
    <source>
        <strain evidence="2 3">SIR-1</strain>
    </source>
</reference>
<evidence type="ECO:0000313" key="2">
    <source>
        <dbReference type="EMBL" id="EDM75656.1"/>
    </source>
</evidence>
<dbReference type="AlphaFoldDB" id="A6GES3"/>
<name>A6GES3_9BACT</name>
<dbReference type="EMBL" id="ABCS01000085">
    <property type="protein sequence ID" value="EDM75656.1"/>
    <property type="molecule type" value="Genomic_DNA"/>
</dbReference>
<dbReference type="Proteomes" id="UP000005801">
    <property type="component" value="Unassembled WGS sequence"/>
</dbReference>
<protein>
    <submittedName>
        <fullName evidence="2">Uncharacterized protein</fullName>
    </submittedName>
</protein>